<gene>
    <name evidence="1" type="ORF">PHMEG_00018333</name>
</gene>
<dbReference type="OrthoDB" id="110891at2759"/>
<sequence length="217" mass="24702">MVTTLTKTYGDEGVAKRLRNAKGISRFYAGVLEEGLFTKWLSDKKSVGSVFSLLKLGETGENLFKSSLLSFWVQYAHRFHKNPDRAMFLTLNSHFGDESLAKMLVARRAEIKLAVRLEKEEVEHWLNSGKTSDDGNLMENPAFKTWVLFVTRAETESSYDVVFSKIAAHYCEERLAKLILTTRRDSESNLITENLEVVLQNNWVNGGRSAEDVFKLL</sequence>
<dbReference type="AlphaFoldDB" id="A0A225VVL5"/>
<name>A0A225VVL5_9STRA</name>
<accession>A0A225VVL5</accession>
<dbReference type="Proteomes" id="UP000198211">
    <property type="component" value="Unassembled WGS sequence"/>
</dbReference>
<reference evidence="2" key="1">
    <citation type="submission" date="2017-03" db="EMBL/GenBank/DDBJ databases">
        <title>Phytopthora megakarya and P. palmivora, two closely related causual agents of cacao black pod achieved similar genome size and gene model numbers by different mechanisms.</title>
        <authorList>
            <person name="Ali S."/>
            <person name="Shao J."/>
            <person name="Larry D.J."/>
            <person name="Kronmiller B."/>
            <person name="Shen D."/>
            <person name="Strem M.D."/>
            <person name="Melnick R.L."/>
            <person name="Guiltinan M.J."/>
            <person name="Tyler B.M."/>
            <person name="Meinhardt L.W."/>
            <person name="Bailey B.A."/>
        </authorList>
    </citation>
    <scope>NUCLEOTIDE SEQUENCE [LARGE SCALE GENOMIC DNA]</scope>
    <source>
        <strain evidence="2">zdho120</strain>
    </source>
</reference>
<proteinExistence type="predicted"/>
<organism evidence="1 2">
    <name type="scientific">Phytophthora megakarya</name>
    <dbReference type="NCBI Taxonomy" id="4795"/>
    <lineage>
        <taxon>Eukaryota</taxon>
        <taxon>Sar</taxon>
        <taxon>Stramenopiles</taxon>
        <taxon>Oomycota</taxon>
        <taxon>Peronosporomycetes</taxon>
        <taxon>Peronosporales</taxon>
        <taxon>Peronosporaceae</taxon>
        <taxon>Phytophthora</taxon>
    </lineage>
</organism>
<evidence type="ECO:0000313" key="1">
    <source>
        <dbReference type="EMBL" id="OWZ09029.1"/>
    </source>
</evidence>
<keyword evidence="2" id="KW-1185">Reference proteome</keyword>
<evidence type="ECO:0000313" key="2">
    <source>
        <dbReference type="Proteomes" id="UP000198211"/>
    </source>
</evidence>
<dbReference type="EMBL" id="NBNE01002937">
    <property type="protein sequence ID" value="OWZ09029.1"/>
    <property type="molecule type" value="Genomic_DNA"/>
</dbReference>
<dbReference type="STRING" id="4795.A0A225VVL5"/>
<comment type="caution">
    <text evidence="1">The sequence shown here is derived from an EMBL/GenBank/DDBJ whole genome shotgun (WGS) entry which is preliminary data.</text>
</comment>
<protein>
    <submittedName>
        <fullName evidence="1">RxLR effector protein</fullName>
    </submittedName>
</protein>